<protein>
    <recommendedName>
        <fullName evidence="6">C3H1-type domain-containing protein</fullName>
    </recommendedName>
</protein>
<dbReference type="GO" id="GO:0008270">
    <property type="term" value="F:zinc ion binding"/>
    <property type="evidence" value="ECO:0007669"/>
    <property type="project" value="UniProtKB-KW"/>
</dbReference>
<proteinExistence type="predicted"/>
<evidence type="ECO:0000256" key="3">
    <source>
        <dbReference type="ARBA" id="ARBA00022833"/>
    </source>
</evidence>
<feature type="domain" description="C3H1-type" evidence="6">
    <location>
        <begin position="421"/>
        <end position="449"/>
    </location>
</feature>
<dbReference type="InParanoid" id="H6C7G8"/>
<dbReference type="InterPro" id="IPR039136">
    <property type="entry name" value="NUFIP1-like"/>
</dbReference>
<feature type="region of interest" description="Disordered" evidence="5">
    <location>
        <begin position="449"/>
        <end position="475"/>
    </location>
</feature>
<dbReference type="Pfam" id="PF00642">
    <property type="entry name" value="zf-CCCH"/>
    <property type="match status" value="1"/>
</dbReference>
<dbReference type="VEuPathDB" id="FungiDB:HMPREF1120_07648"/>
<feature type="compositionally biased region" description="Basic and acidic residues" evidence="5">
    <location>
        <begin position="217"/>
        <end position="273"/>
    </location>
</feature>
<dbReference type="Proteomes" id="UP000007304">
    <property type="component" value="Unassembled WGS sequence"/>
</dbReference>
<dbReference type="InterPro" id="IPR000571">
    <property type="entry name" value="Znf_CCCH"/>
</dbReference>
<dbReference type="PANTHER" id="PTHR13309:SF0">
    <property type="entry name" value="FMR1-INTERACTING PROTEIN NUFIP1"/>
    <property type="match status" value="1"/>
</dbReference>
<evidence type="ECO:0000256" key="2">
    <source>
        <dbReference type="ARBA" id="ARBA00022771"/>
    </source>
</evidence>
<dbReference type="GO" id="GO:0003723">
    <property type="term" value="F:RNA binding"/>
    <property type="evidence" value="ECO:0007669"/>
    <property type="project" value="InterPro"/>
</dbReference>
<name>H6C7G8_EXODN</name>
<evidence type="ECO:0000256" key="5">
    <source>
        <dbReference type="SAM" id="MobiDB-lite"/>
    </source>
</evidence>
<dbReference type="EMBL" id="JH226135">
    <property type="protein sequence ID" value="EHY59663.1"/>
    <property type="molecule type" value="Genomic_DNA"/>
</dbReference>
<dbReference type="GeneID" id="20312287"/>
<feature type="compositionally biased region" description="Gly residues" evidence="5">
    <location>
        <begin position="48"/>
        <end position="60"/>
    </location>
</feature>
<dbReference type="PROSITE" id="PS50103">
    <property type="entry name" value="ZF_C3H1"/>
    <property type="match status" value="1"/>
</dbReference>
<feature type="compositionally biased region" description="Polar residues" evidence="5">
    <location>
        <begin position="17"/>
        <end position="36"/>
    </location>
</feature>
<feature type="compositionally biased region" description="Polar residues" evidence="5">
    <location>
        <begin position="67"/>
        <end position="76"/>
    </location>
</feature>
<keyword evidence="8" id="KW-1185">Reference proteome</keyword>
<keyword evidence="3 4" id="KW-0862">Zinc</keyword>
<dbReference type="InterPro" id="IPR036855">
    <property type="entry name" value="Znf_CCCH_sf"/>
</dbReference>
<evidence type="ECO:0000259" key="6">
    <source>
        <dbReference type="PROSITE" id="PS50103"/>
    </source>
</evidence>
<dbReference type="Pfam" id="PF10453">
    <property type="entry name" value="NUFIP1"/>
    <property type="match status" value="1"/>
</dbReference>
<dbReference type="PANTHER" id="PTHR13309">
    <property type="entry name" value="NUCLEAR FRAGILE X MENTAL RETARDATION PROTEIN INTERACTING PROTEIN 1"/>
    <property type="match status" value="1"/>
</dbReference>
<feature type="compositionally biased region" description="Acidic residues" evidence="5">
    <location>
        <begin position="157"/>
        <end position="166"/>
    </location>
</feature>
<evidence type="ECO:0000313" key="8">
    <source>
        <dbReference type="Proteomes" id="UP000007304"/>
    </source>
</evidence>
<feature type="compositionally biased region" description="Polar residues" evidence="5">
    <location>
        <begin position="320"/>
        <end position="338"/>
    </location>
</feature>
<dbReference type="HOGENOM" id="CLU_030447_0_0_1"/>
<keyword evidence="2 4" id="KW-0863">Zinc-finger</keyword>
<feature type="region of interest" description="Disordered" evidence="5">
    <location>
        <begin position="211"/>
        <end position="288"/>
    </location>
</feature>
<feature type="compositionally biased region" description="Pro residues" evidence="5">
    <location>
        <begin position="1"/>
        <end position="16"/>
    </location>
</feature>
<gene>
    <name evidence="7" type="ORF">HMPREF1120_07648</name>
</gene>
<dbReference type="GO" id="GO:0000492">
    <property type="term" value="P:box C/D snoRNP assembly"/>
    <property type="evidence" value="ECO:0007669"/>
    <property type="project" value="TreeGrafter"/>
</dbReference>
<dbReference type="OrthoDB" id="273070at2759"/>
<dbReference type="OMA" id="VMEAIVW"/>
<dbReference type="RefSeq" id="XP_009160124.1">
    <property type="nucleotide sequence ID" value="XM_009161876.1"/>
</dbReference>
<keyword evidence="1 4" id="KW-0479">Metal-binding</keyword>
<dbReference type="Gene3D" id="4.10.1000.10">
    <property type="entry name" value="Zinc finger, CCCH-type"/>
    <property type="match status" value="1"/>
</dbReference>
<accession>H6C7G8</accession>
<dbReference type="SUPFAM" id="SSF90229">
    <property type="entry name" value="CCCH zinc finger"/>
    <property type="match status" value="1"/>
</dbReference>
<evidence type="ECO:0000313" key="7">
    <source>
        <dbReference type="EMBL" id="EHY59663.1"/>
    </source>
</evidence>
<reference evidence="7" key="1">
    <citation type="submission" date="2011-07" db="EMBL/GenBank/DDBJ databases">
        <title>The Genome Sequence of Exophiala (Wangiella) dermatitidis NIH/UT8656.</title>
        <authorList>
            <consortium name="The Broad Institute Genome Sequencing Platform"/>
            <person name="Cuomo C."/>
            <person name="Wang Z."/>
            <person name="Hunicke-Smith S."/>
            <person name="Szanislo P.J."/>
            <person name="Earl A."/>
            <person name="Young S.K."/>
            <person name="Zeng Q."/>
            <person name="Gargeya S."/>
            <person name="Fitzgerald M."/>
            <person name="Haas B."/>
            <person name="Abouelleil A."/>
            <person name="Alvarado L."/>
            <person name="Arachchi H.M."/>
            <person name="Berlin A."/>
            <person name="Brown A."/>
            <person name="Chapman S.B."/>
            <person name="Chen Z."/>
            <person name="Dunbar C."/>
            <person name="Freedman E."/>
            <person name="Gearin G."/>
            <person name="Gellesch M."/>
            <person name="Goldberg J."/>
            <person name="Griggs A."/>
            <person name="Gujja S."/>
            <person name="Heiman D."/>
            <person name="Howarth C."/>
            <person name="Larson L."/>
            <person name="Lui A."/>
            <person name="MacDonald P.J.P."/>
            <person name="Montmayeur A."/>
            <person name="Murphy C."/>
            <person name="Neiman D."/>
            <person name="Pearson M."/>
            <person name="Priest M."/>
            <person name="Roberts A."/>
            <person name="Saif S."/>
            <person name="Shea T."/>
            <person name="Shenoy N."/>
            <person name="Sisk P."/>
            <person name="Stolte C."/>
            <person name="Sykes S."/>
            <person name="Wortman J."/>
            <person name="Nusbaum C."/>
            <person name="Birren B."/>
        </authorList>
    </citation>
    <scope>NUCLEOTIDE SEQUENCE</scope>
    <source>
        <strain evidence="7">NIH/UT8656</strain>
    </source>
</reference>
<dbReference type="AlphaFoldDB" id="H6C7G8"/>
<evidence type="ECO:0000256" key="4">
    <source>
        <dbReference type="PROSITE-ProRule" id="PRU00723"/>
    </source>
</evidence>
<feature type="region of interest" description="Disordered" evidence="5">
    <location>
        <begin position="315"/>
        <end position="424"/>
    </location>
</feature>
<feature type="region of interest" description="Disordered" evidence="5">
    <location>
        <begin position="1"/>
        <end position="176"/>
    </location>
</feature>
<sequence length="529" mass="57462">MSQPFSFPPPPPPPPKRNTQGPVQQNTGSGFHNNRGSFRGGPPSRAGFRGGRGGYAGGGQHAPTGYPRSQSNTFSNGPRRGSFVNGPQKRDHASAFPSMNQARPRPVAPPAVPSFNASIEHLLPPKPPEPQPKSTTVPKVRKHNLLGLTPASLDQASEPEDDEGEEERLVAQVTPSGQAQALHFEYKGRVATLRTPEEIAAWIAERKKRYPTLAKAEAAKEEASERKRKWEEEKQARLEAKKAAQAKREQERNERERAKRQQKEVIERQKQDNKQNGPQVDTATLAKERAEKLRKKALRAERQLAKAEEALRVAEAKANAETTTPHLPTGPDGSNAQPASDADDLTLAAENESLDTSSDSELTDSDDYTSSSGSSGTDTESEAGSLSDEASDSDSAPEVVSTKGGALAVDGPMLQPSKKSLASTRPCRNLIKFGRCKFGSNCRFSHEKQNHNAEAEEGTQNARLKKGKNKNSAITAPTTDRRKGLFQVMVEKEQEEERRRLLEAIITLGEKGMLDDPVAAGTATTDVAE</sequence>
<feature type="zinc finger region" description="C3H1-type" evidence="4">
    <location>
        <begin position="421"/>
        <end position="449"/>
    </location>
</feature>
<evidence type="ECO:0000256" key="1">
    <source>
        <dbReference type="ARBA" id="ARBA00022723"/>
    </source>
</evidence>
<organism evidence="7 8">
    <name type="scientific">Exophiala dermatitidis (strain ATCC 34100 / CBS 525.76 / NIH/UT8656)</name>
    <name type="common">Black yeast</name>
    <name type="synonym">Wangiella dermatitidis</name>
    <dbReference type="NCBI Taxonomy" id="858893"/>
    <lineage>
        <taxon>Eukaryota</taxon>
        <taxon>Fungi</taxon>
        <taxon>Dikarya</taxon>
        <taxon>Ascomycota</taxon>
        <taxon>Pezizomycotina</taxon>
        <taxon>Eurotiomycetes</taxon>
        <taxon>Chaetothyriomycetidae</taxon>
        <taxon>Chaetothyriales</taxon>
        <taxon>Herpotrichiellaceae</taxon>
        <taxon>Exophiala</taxon>
    </lineage>
</organism>
<dbReference type="eggNOG" id="ENOG502SA4F">
    <property type="taxonomic scope" value="Eukaryota"/>
</dbReference>
<dbReference type="GO" id="GO:0005634">
    <property type="term" value="C:nucleus"/>
    <property type="evidence" value="ECO:0007669"/>
    <property type="project" value="TreeGrafter"/>
</dbReference>
<feature type="compositionally biased region" description="Low complexity" evidence="5">
    <location>
        <begin position="368"/>
        <end position="396"/>
    </location>
</feature>
<dbReference type="InterPro" id="IPR019496">
    <property type="entry name" value="NUFIP1_cons_dom"/>
</dbReference>